<keyword evidence="3 11" id="KW-0813">Transport</keyword>
<dbReference type="SUPFAM" id="SSF81508">
    <property type="entry name" value="Ubiquinone-binding protein QP-C of cytochrome bc1 complex (Ubiquinol-cytochrome c reductase)"/>
    <property type="match status" value="1"/>
</dbReference>
<comment type="subunit">
    <text evidence="11">Component of the ubiquinol-cytochrome c oxidoreductase (cytochrome b-c1 complex, complex III, CIII), a multisubunit enzyme composed of 3 respiratory subunits cytochrome b, cytochrome c1 and Rieske protein, 2 core protein subunits, and additional low-molecular weight protein subunits. The complex exists as an obligatory dimer and forms supercomplexes (SCs) in the inner mitochondrial membrane with cytochrome c oxidase (complex IV, CIV).</text>
</comment>
<evidence type="ECO:0000313" key="13">
    <source>
        <dbReference type="Proteomes" id="UP000250140"/>
    </source>
</evidence>
<evidence type="ECO:0000256" key="6">
    <source>
        <dbReference type="ARBA" id="ARBA00022792"/>
    </source>
</evidence>
<evidence type="ECO:0000313" key="12">
    <source>
        <dbReference type="EMBL" id="OCL09916.1"/>
    </source>
</evidence>
<evidence type="ECO:0000256" key="5">
    <source>
        <dbReference type="ARBA" id="ARBA00022692"/>
    </source>
</evidence>
<keyword evidence="4 11" id="KW-0679">Respiratory chain</keyword>
<keyword evidence="8" id="KW-1133">Transmembrane helix</keyword>
<protein>
    <recommendedName>
        <fullName evidence="11">Cytochrome b-c1 complex subunit 8</fullName>
    </recommendedName>
    <alternativeName>
        <fullName evidence="11">Complex III subunit 8</fullName>
    </alternativeName>
</protein>
<dbReference type="AlphaFoldDB" id="A0A8E2F3I2"/>
<comment type="similarity">
    <text evidence="2 11">Belongs to the UQCRQ/QCR8 family.</text>
</comment>
<keyword evidence="6 11" id="KW-0999">Mitochondrion inner membrane</keyword>
<keyword evidence="10" id="KW-0472">Membrane</keyword>
<evidence type="ECO:0000256" key="4">
    <source>
        <dbReference type="ARBA" id="ARBA00022660"/>
    </source>
</evidence>
<dbReference type="InterPro" id="IPR004205">
    <property type="entry name" value="Cyt_bc1_su8"/>
</dbReference>
<proteinExistence type="inferred from homology"/>
<gene>
    <name evidence="12" type="ORF">AOQ84DRAFT_290333</name>
</gene>
<sequence length="88" mass="10066">HRGDWGNPLRAGGQPQKYIAAYSVSPNRQRPFAGALHAAVFNTWRRFKGQVLYVAPPFLVAYWLMDWALKRNEYLNTKEGRKEGCNTG</sequence>
<accession>A0A8E2F3I2</accession>
<name>A0A8E2F3I2_9PEZI</name>
<dbReference type="GO" id="GO:0045275">
    <property type="term" value="C:respiratory chain complex III"/>
    <property type="evidence" value="ECO:0007669"/>
    <property type="project" value="UniProtKB-UniRule"/>
</dbReference>
<dbReference type="GO" id="GO:0006122">
    <property type="term" value="P:mitochondrial electron transport, ubiquinol to cytochrome c"/>
    <property type="evidence" value="ECO:0007669"/>
    <property type="project" value="UniProtKB-UniRule"/>
</dbReference>
<evidence type="ECO:0000256" key="9">
    <source>
        <dbReference type="ARBA" id="ARBA00023128"/>
    </source>
</evidence>
<dbReference type="GO" id="GO:0005743">
    <property type="term" value="C:mitochondrial inner membrane"/>
    <property type="evidence" value="ECO:0007669"/>
    <property type="project" value="UniProtKB-SubCell"/>
</dbReference>
<evidence type="ECO:0000256" key="3">
    <source>
        <dbReference type="ARBA" id="ARBA00022448"/>
    </source>
</evidence>
<dbReference type="EMBL" id="KV749339">
    <property type="protein sequence ID" value="OCL09916.1"/>
    <property type="molecule type" value="Genomic_DNA"/>
</dbReference>
<dbReference type="FunFam" id="1.20.5.210:FF:000001">
    <property type="entry name" value="Cytochrome b-c1 complex subunit 8"/>
    <property type="match status" value="1"/>
</dbReference>
<evidence type="ECO:0000256" key="10">
    <source>
        <dbReference type="ARBA" id="ARBA00023136"/>
    </source>
</evidence>
<dbReference type="PANTHER" id="PTHR12119">
    <property type="entry name" value="UBIQUINOL-CYTOCHROME C REDUCTASE COMPLEX UBIQUINONE-BINDING PROTEIN QP-C"/>
    <property type="match status" value="1"/>
</dbReference>
<feature type="non-terminal residue" evidence="12">
    <location>
        <position position="1"/>
    </location>
</feature>
<evidence type="ECO:0000256" key="8">
    <source>
        <dbReference type="ARBA" id="ARBA00022989"/>
    </source>
</evidence>
<keyword evidence="9 11" id="KW-0496">Mitochondrion</keyword>
<comment type="subcellular location">
    <subcellularLocation>
        <location evidence="1 11">Mitochondrion inner membrane</location>
        <topology evidence="1 11">Single-pass membrane protein</topology>
    </subcellularLocation>
</comment>
<dbReference type="Pfam" id="PF02939">
    <property type="entry name" value="UcrQ"/>
    <property type="match status" value="1"/>
</dbReference>
<reference evidence="12 13" key="1">
    <citation type="journal article" date="2016" name="Nat. Commun.">
        <title>Ectomycorrhizal ecology is imprinted in the genome of the dominant symbiotic fungus Cenococcum geophilum.</title>
        <authorList>
            <consortium name="DOE Joint Genome Institute"/>
            <person name="Peter M."/>
            <person name="Kohler A."/>
            <person name="Ohm R.A."/>
            <person name="Kuo A."/>
            <person name="Krutzmann J."/>
            <person name="Morin E."/>
            <person name="Arend M."/>
            <person name="Barry K.W."/>
            <person name="Binder M."/>
            <person name="Choi C."/>
            <person name="Clum A."/>
            <person name="Copeland A."/>
            <person name="Grisel N."/>
            <person name="Haridas S."/>
            <person name="Kipfer T."/>
            <person name="LaButti K."/>
            <person name="Lindquist E."/>
            <person name="Lipzen A."/>
            <person name="Maire R."/>
            <person name="Meier B."/>
            <person name="Mihaltcheva S."/>
            <person name="Molinier V."/>
            <person name="Murat C."/>
            <person name="Poggeler S."/>
            <person name="Quandt C.A."/>
            <person name="Sperisen C."/>
            <person name="Tritt A."/>
            <person name="Tisserant E."/>
            <person name="Crous P.W."/>
            <person name="Henrissat B."/>
            <person name="Nehls U."/>
            <person name="Egli S."/>
            <person name="Spatafora J.W."/>
            <person name="Grigoriev I.V."/>
            <person name="Martin F.M."/>
        </authorList>
    </citation>
    <scope>NUCLEOTIDE SEQUENCE [LARGE SCALE GENOMIC DNA]</scope>
    <source>
        <strain evidence="12 13">CBS 207.34</strain>
    </source>
</reference>
<evidence type="ECO:0000256" key="11">
    <source>
        <dbReference type="RuleBase" id="RU368118"/>
    </source>
</evidence>
<organism evidence="12 13">
    <name type="scientific">Glonium stellatum</name>
    <dbReference type="NCBI Taxonomy" id="574774"/>
    <lineage>
        <taxon>Eukaryota</taxon>
        <taxon>Fungi</taxon>
        <taxon>Dikarya</taxon>
        <taxon>Ascomycota</taxon>
        <taxon>Pezizomycotina</taxon>
        <taxon>Dothideomycetes</taxon>
        <taxon>Pleosporomycetidae</taxon>
        <taxon>Gloniales</taxon>
        <taxon>Gloniaceae</taxon>
        <taxon>Glonium</taxon>
    </lineage>
</organism>
<keyword evidence="7 11" id="KW-0249">Electron transport</keyword>
<evidence type="ECO:0000256" key="2">
    <source>
        <dbReference type="ARBA" id="ARBA00007668"/>
    </source>
</evidence>
<evidence type="ECO:0000256" key="7">
    <source>
        <dbReference type="ARBA" id="ARBA00022982"/>
    </source>
</evidence>
<comment type="function">
    <text evidence="11">Component of the ubiquinol-cytochrome c oxidoreductase, a multisubunit transmembrane complex that is part of the mitochondrial electron transport chain which drives oxidative phosphorylation. The complex plays an important role in the uptake of multiple carbon sources present in different host niches.</text>
</comment>
<keyword evidence="13" id="KW-1185">Reference proteome</keyword>
<evidence type="ECO:0000256" key="1">
    <source>
        <dbReference type="ARBA" id="ARBA00004434"/>
    </source>
</evidence>
<dbReference type="PANTHER" id="PTHR12119:SF2">
    <property type="entry name" value="CYTOCHROME B-C1 COMPLEX SUBUNIT 8"/>
    <property type="match status" value="1"/>
</dbReference>
<keyword evidence="5" id="KW-0812">Transmembrane</keyword>
<dbReference type="OrthoDB" id="6683853at2759"/>
<dbReference type="Gene3D" id="1.20.5.210">
    <property type="entry name" value="Cytochrome b-c1 complex subunit 8"/>
    <property type="match status" value="1"/>
</dbReference>
<dbReference type="Proteomes" id="UP000250140">
    <property type="component" value="Unassembled WGS sequence"/>
</dbReference>
<dbReference type="InterPro" id="IPR036642">
    <property type="entry name" value="Cyt_bc1_su8_sf"/>
</dbReference>